<dbReference type="Gene3D" id="3.40.1550.10">
    <property type="entry name" value="CheC-like"/>
    <property type="match status" value="1"/>
</dbReference>
<evidence type="ECO:0000256" key="3">
    <source>
        <dbReference type="ARBA" id="ARBA00011049"/>
    </source>
</evidence>
<comment type="function">
    <text evidence="10">FliM is one of three proteins (FliG, FliN, FliM) that forms the rotor-mounted switch complex (C ring), located at the base of the basal body. This complex interacts with the CheY and CheZ chemotaxis proteins, in addition to contacting components of the motor that determine the direction of flagellar rotation.</text>
</comment>
<keyword evidence="12" id="KW-0282">Flagellum</keyword>
<comment type="similarity">
    <text evidence="3">Belongs to the FliM family.</text>
</comment>
<evidence type="ECO:0000256" key="6">
    <source>
        <dbReference type="ARBA" id="ARBA00022500"/>
    </source>
</evidence>
<dbReference type="GO" id="GO:0005886">
    <property type="term" value="C:plasma membrane"/>
    <property type="evidence" value="ECO:0007669"/>
    <property type="project" value="UniProtKB-SubCell"/>
</dbReference>
<dbReference type="GO" id="GO:0071978">
    <property type="term" value="P:bacterial-type flagellum-dependent swarming motility"/>
    <property type="evidence" value="ECO:0007669"/>
    <property type="project" value="TreeGrafter"/>
</dbReference>
<keyword evidence="12" id="KW-0969">Cilium</keyword>
<proteinExistence type="inferred from homology"/>
<evidence type="ECO:0000256" key="5">
    <source>
        <dbReference type="ARBA" id="ARBA00022475"/>
    </source>
</evidence>
<evidence type="ECO:0000256" key="2">
    <source>
        <dbReference type="ARBA" id="ARBA00004202"/>
    </source>
</evidence>
<evidence type="ECO:0000256" key="10">
    <source>
        <dbReference type="ARBA" id="ARBA00025044"/>
    </source>
</evidence>
<evidence type="ECO:0000256" key="9">
    <source>
        <dbReference type="ARBA" id="ARBA00023143"/>
    </source>
</evidence>
<comment type="subcellular location">
    <subcellularLocation>
        <location evidence="1">Bacterial flagellum basal body</location>
    </subcellularLocation>
    <subcellularLocation>
        <location evidence="2">Cell membrane</location>
        <topology evidence="2">Peripheral membrane protein</topology>
    </subcellularLocation>
</comment>
<keyword evidence="7" id="KW-0283">Flagellar rotation</keyword>
<gene>
    <name evidence="12" type="ORF">GGR23_001285</name>
</gene>
<dbReference type="AlphaFoldDB" id="A0A7W6J3K4"/>
<dbReference type="InterPro" id="IPR028976">
    <property type="entry name" value="CheC-like_sf"/>
</dbReference>
<protein>
    <recommendedName>
        <fullName evidence="4">Flagellar motor switch protein FliM</fullName>
    </recommendedName>
</protein>
<feature type="domain" description="Flagellar motor switch protein FliN-like C-terminal" evidence="11">
    <location>
        <begin position="236"/>
        <end position="306"/>
    </location>
</feature>
<comment type="caution">
    <text evidence="12">The sequence shown here is derived from an EMBL/GenBank/DDBJ whole genome shotgun (WGS) entry which is preliminary data.</text>
</comment>
<dbReference type="Proteomes" id="UP000528286">
    <property type="component" value="Unassembled WGS sequence"/>
</dbReference>
<dbReference type="GO" id="GO:0009425">
    <property type="term" value="C:bacterial-type flagellum basal body"/>
    <property type="evidence" value="ECO:0007669"/>
    <property type="project" value="UniProtKB-SubCell"/>
</dbReference>
<dbReference type="InterPro" id="IPR001543">
    <property type="entry name" value="FliN-like_C"/>
</dbReference>
<accession>A0A7W6J3K4</accession>
<evidence type="ECO:0000313" key="12">
    <source>
        <dbReference type="EMBL" id="MBB4064108.1"/>
    </source>
</evidence>
<dbReference type="PANTHER" id="PTHR30034:SF6">
    <property type="entry name" value="YOP PROTEINS TRANSLOCATION PROTEIN Q"/>
    <property type="match status" value="1"/>
</dbReference>
<dbReference type="Pfam" id="PF01052">
    <property type="entry name" value="FliMN_C"/>
    <property type="match status" value="1"/>
</dbReference>
<dbReference type="InterPro" id="IPR036429">
    <property type="entry name" value="SpoA-like_sf"/>
</dbReference>
<evidence type="ECO:0000256" key="7">
    <source>
        <dbReference type="ARBA" id="ARBA00022779"/>
    </source>
</evidence>
<evidence type="ECO:0000259" key="11">
    <source>
        <dbReference type="Pfam" id="PF01052"/>
    </source>
</evidence>
<keyword evidence="6" id="KW-0145">Chemotaxis</keyword>
<dbReference type="EMBL" id="JACIEZ010000002">
    <property type="protein sequence ID" value="MBB4064108.1"/>
    <property type="molecule type" value="Genomic_DNA"/>
</dbReference>
<keyword evidence="12" id="KW-0966">Cell projection</keyword>
<keyword evidence="9" id="KW-0975">Bacterial flagellum</keyword>
<dbReference type="PANTHER" id="PTHR30034">
    <property type="entry name" value="FLAGELLAR MOTOR SWITCH PROTEIN FLIM"/>
    <property type="match status" value="1"/>
</dbReference>
<dbReference type="GO" id="GO:0050918">
    <property type="term" value="P:positive chemotaxis"/>
    <property type="evidence" value="ECO:0007669"/>
    <property type="project" value="TreeGrafter"/>
</dbReference>
<dbReference type="SUPFAM" id="SSF101801">
    <property type="entry name" value="Surface presentation of antigens (SPOA)"/>
    <property type="match status" value="1"/>
</dbReference>
<reference evidence="12 13" key="1">
    <citation type="submission" date="2020-08" db="EMBL/GenBank/DDBJ databases">
        <title>Genomic Encyclopedia of Type Strains, Phase IV (KMG-IV): sequencing the most valuable type-strain genomes for metagenomic binning, comparative biology and taxonomic classification.</title>
        <authorList>
            <person name="Goeker M."/>
        </authorList>
    </citation>
    <scope>NUCLEOTIDE SEQUENCE [LARGE SCALE GENOMIC DNA]</scope>
    <source>
        <strain evidence="12 13">DSM 29853</strain>
    </source>
</reference>
<name>A0A7W6J3K4_9HYPH</name>
<evidence type="ECO:0000313" key="13">
    <source>
        <dbReference type="Proteomes" id="UP000528286"/>
    </source>
</evidence>
<sequence length="319" mass="34908">MTTMTEAPATTSASRMDPALLARLTGGLGDRRTIEKICADFGQLYSDFLPDVFHSETHLNVQVGYAGCEMGLMSDLIAEIGDDCVVADASLRNWCPGFLLTCGNAFVITLMEHMLGATADTIEEPVQRPLSKIEIDMAVMVFEKIASVLKSGVNAPGGFEAIIERPVNAEDRPKPAEDEPDQYAAAFRMSIALGPVETEFSLIVPQRALLKTTVVFPKSKGQQGKAQKEWAEQIGEQVRRSQVTLEARIKLQTLTLRTISKLAAGDVIPFFDTEDVHVDVSANGKEMYVCEFGKSGANYMVRVKDNVSSDDEILRHLMS</sequence>
<organism evidence="12 13">
    <name type="scientific">Gellertiella hungarica</name>
    <dbReference type="NCBI Taxonomy" id="1572859"/>
    <lineage>
        <taxon>Bacteria</taxon>
        <taxon>Pseudomonadati</taxon>
        <taxon>Pseudomonadota</taxon>
        <taxon>Alphaproteobacteria</taxon>
        <taxon>Hyphomicrobiales</taxon>
        <taxon>Rhizobiaceae</taxon>
        <taxon>Gellertiella</taxon>
    </lineage>
</organism>
<keyword evidence="13" id="KW-1185">Reference proteome</keyword>
<evidence type="ECO:0000256" key="8">
    <source>
        <dbReference type="ARBA" id="ARBA00023136"/>
    </source>
</evidence>
<keyword evidence="8" id="KW-0472">Membrane</keyword>
<evidence type="ECO:0000256" key="4">
    <source>
        <dbReference type="ARBA" id="ARBA00021898"/>
    </source>
</evidence>
<evidence type="ECO:0000256" key="1">
    <source>
        <dbReference type="ARBA" id="ARBA00004117"/>
    </source>
</evidence>
<keyword evidence="5" id="KW-1003">Cell membrane</keyword>
<dbReference type="Gene3D" id="2.30.330.10">
    <property type="entry name" value="SpoA-like"/>
    <property type="match status" value="1"/>
</dbReference>